<sequence length="270" mass="31285">MIKKLMIIAILAFFMISAVSASDINETVNSDNIEIQIQEFVEVNQLDLEELKMDDVVENGVISEEEIAPVENNQEYIDSYIINEPENYNEIENYQYNNTYIESLINETLDNDTRLNLNSIGLVHIFKDFLTDYEVFICMELNISFKTIDFGESLSEFKHKIDKFKALIHDDLIFYNGYCHILTHDVEKSIVISNDKLHTKFAFSIDNSIVGSADGIVASADSFIYNILNPNFSNFNLFSLSCFQTFSNFVKIFMNFNYYEYGFFPSRTIE</sequence>
<evidence type="ECO:0000313" key="1">
    <source>
        <dbReference type="EMBL" id="MBE6509708.1"/>
    </source>
</evidence>
<name>A0A8T3VMD9_9EURY</name>
<accession>A0A8T3VMD9</accession>
<evidence type="ECO:0000313" key="2">
    <source>
        <dbReference type="Proteomes" id="UP000713479"/>
    </source>
</evidence>
<gene>
    <name evidence="1" type="ORF">E7Z74_00345</name>
</gene>
<comment type="caution">
    <text evidence="1">The sequence shown here is derived from an EMBL/GenBank/DDBJ whole genome shotgun (WGS) entry which is preliminary data.</text>
</comment>
<dbReference type="AlphaFoldDB" id="A0A8T3VMD9"/>
<organism evidence="1 2">
    <name type="scientific">Methanobrevibacter millerae</name>
    <dbReference type="NCBI Taxonomy" id="230361"/>
    <lineage>
        <taxon>Archaea</taxon>
        <taxon>Methanobacteriati</taxon>
        <taxon>Methanobacteriota</taxon>
        <taxon>Methanomada group</taxon>
        <taxon>Methanobacteria</taxon>
        <taxon>Methanobacteriales</taxon>
        <taxon>Methanobacteriaceae</taxon>
        <taxon>Methanobrevibacter</taxon>
    </lineage>
</organism>
<reference evidence="1" key="1">
    <citation type="submission" date="2019-04" db="EMBL/GenBank/DDBJ databases">
        <title>Evolution of Biomass-Degrading Anaerobic Consortia Revealed by Metagenomics.</title>
        <authorList>
            <person name="Peng X."/>
        </authorList>
    </citation>
    <scope>NUCLEOTIDE SEQUENCE</scope>
    <source>
        <strain evidence="1">SIG13</strain>
    </source>
</reference>
<protein>
    <submittedName>
        <fullName evidence="1">Uncharacterized protein</fullName>
    </submittedName>
</protein>
<dbReference type="Proteomes" id="UP000713479">
    <property type="component" value="Unassembled WGS sequence"/>
</dbReference>
<proteinExistence type="predicted"/>
<dbReference type="EMBL" id="SUTF01000001">
    <property type="protein sequence ID" value="MBE6509708.1"/>
    <property type="molecule type" value="Genomic_DNA"/>
</dbReference>